<protein>
    <submittedName>
        <fullName evidence="5">Kinase domain protein-like protein</fullName>
    </submittedName>
</protein>
<dbReference type="OrthoDB" id="6512395at2759"/>
<keyword evidence="1" id="KW-0547">Nucleotide-binding</keyword>
<reference evidence="5 6" key="1">
    <citation type="journal article" date="2018" name="Gigascience">
        <title>Genomes of trombidid mites reveal novel predicted allergens and laterally-transferred genes associated with secondary metabolism.</title>
        <authorList>
            <person name="Dong X."/>
            <person name="Chaisiri K."/>
            <person name="Xia D."/>
            <person name="Armstrong S.D."/>
            <person name="Fang Y."/>
            <person name="Donnelly M.J."/>
            <person name="Kadowaki T."/>
            <person name="McGarry J.W."/>
            <person name="Darby A.C."/>
            <person name="Makepeace B.L."/>
        </authorList>
    </citation>
    <scope>NUCLEOTIDE SEQUENCE [LARGE SCALE GENOMIC DNA]</scope>
    <source>
        <strain evidence="5">UoL-WK</strain>
    </source>
</reference>
<dbReference type="EMBL" id="NCKU01004317">
    <property type="protein sequence ID" value="RWS06139.1"/>
    <property type="molecule type" value="Genomic_DNA"/>
</dbReference>
<dbReference type="GO" id="GO:0035556">
    <property type="term" value="P:intracellular signal transduction"/>
    <property type="evidence" value="ECO:0007669"/>
    <property type="project" value="TreeGrafter"/>
</dbReference>
<keyword evidence="5" id="KW-0808">Transferase</keyword>
<keyword evidence="6" id="KW-1185">Reference proteome</keyword>
<keyword evidence="5" id="KW-0418">Kinase</keyword>
<sequence>MKKVSENLAHLRTINIIELENEIDVSLKFGFSLTNEPIENESWWIIFHAVHRIDISKGKPFVARILPLDSFDQQTLDYLLHDGLRILKYCCHFHHLHLPTLYEIMRFHNKVYIFEEMLIYKSLAQIIIESGPINESTARLWCKQIVTALDFLHDIGIAHNNLSVLSVFFGVDNLVKITGLEHACVYWNSVEKKMQLQRKSKCEIKESAPEVICSYFYDPTKADIWNFAVLLICILLGHYPFINDKNSTFEDEWKNTRDKIFKTVSAECFQLLCECLQLEPNARLTTKQILQHAWFVDFVDVQ</sequence>
<reference evidence="5" key="2">
    <citation type="submission" date="2018-11" db="EMBL/GenBank/DDBJ databases">
        <title>Trombidioid mite genomics.</title>
        <authorList>
            <person name="Dong X."/>
        </authorList>
    </citation>
    <scope>NUCLEOTIDE SEQUENCE</scope>
    <source>
        <strain evidence="5">UoL-WK</strain>
    </source>
</reference>
<dbReference type="Proteomes" id="UP000285301">
    <property type="component" value="Unassembled WGS sequence"/>
</dbReference>
<evidence type="ECO:0000256" key="1">
    <source>
        <dbReference type="ARBA" id="ARBA00022741"/>
    </source>
</evidence>
<organism evidence="5 6">
    <name type="scientific">Dinothrombium tinctorium</name>
    <dbReference type="NCBI Taxonomy" id="1965070"/>
    <lineage>
        <taxon>Eukaryota</taxon>
        <taxon>Metazoa</taxon>
        <taxon>Ecdysozoa</taxon>
        <taxon>Arthropoda</taxon>
        <taxon>Chelicerata</taxon>
        <taxon>Arachnida</taxon>
        <taxon>Acari</taxon>
        <taxon>Acariformes</taxon>
        <taxon>Trombidiformes</taxon>
        <taxon>Prostigmata</taxon>
        <taxon>Anystina</taxon>
        <taxon>Parasitengona</taxon>
        <taxon>Trombidioidea</taxon>
        <taxon>Trombidiidae</taxon>
        <taxon>Dinothrombium</taxon>
    </lineage>
</organism>
<dbReference type="GO" id="GO:0004674">
    <property type="term" value="F:protein serine/threonine kinase activity"/>
    <property type="evidence" value="ECO:0007669"/>
    <property type="project" value="TreeGrafter"/>
</dbReference>
<name>A0A3S3P1N2_9ACAR</name>
<dbReference type="InterPro" id="IPR000719">
    <property type="entry name" value="Prot_kinase_dom"/>
</dbReference>
<dbReference type="AlphaFoldDB" id="A0A3S3P1N2"/>
<evidence type="ECO:0000313" key="4">
    <source>
        <dbReference type="EMBL" id="RWS05827.1"/>
    </source>
</evidence>
<keyword evidence="2" id="KW-0067">ATP-binding</keyword>
<gene>
    <name evidence="5" type="ORF">B4U79_16241</name>
    <name evidence="4" type="ORF">B4U79_16268</name>
</gene>
<evidence type="ECO:0000256" key="2">
    <source>
        <dbReference type="ARBA" id="ARBA00022840"/>
    </source>
</evidence>
<dbReference type="EMBL" id="NCKU01004523">
    <property type="protein sequence ID" value="RWS05827.1"/>
    <property type="molecule type" value="Genomic_DNA"/>
</dbReference>
<dbReference type="Gene3D" id="1.10.510.10">
    <property type="entry name" value="Transferase(Phosphotransferase) domain 1"/>
    <property type="match status" value="1"/>
</dbReference>
<evidence type="ECO:0000259" key="3">
    <source>
        <dbReference type="PROSITE" id="PS50011"/>
    </source>
</evidence>
<dbReference type="GO" id="GO:0005737">
    <property type="term" value="C:cytoplasm"/>
    <property type="evidence" value="ECO:0007669"/>
    <property type="project" value="TreeGrafter"/>
</dbReference>
<comment type="caution">
    <text evidence="5">The sequence shown here is derived from an EMBL/GenBank/DDBJ whole genome shotgun (WGS) entry which is preliminary data.</text>
</comment>
<evidence type="ECO:0000313" key="5">
    <source>
        <dbReference type="EMBL" id="RWS06139.1"/>
    </source>
</evidence>
<accession>A0A3S3P1N2</accession>
<dbReference type="STRING" id="1965070.A0A3S3P1N2"/>
<evidence type="ECO:0000313" key="6">
    <source>
        <dbReference type="Proteomes" id="UP000285301"/>
    </source>
</evidence>
<dbReference type="GO" id="GO:0005524">
    <property type="term" value="F:ATP binding"/>
    <property type="evidence" value="ECO:0007669"/>
    <property type="project" value="UniProtKB-KW"/>
</dbReference>
<dbReference type="SUPFAM" id="SSF56112">
    <property type="entry name" value="Protein kinase-like (PK-like)"/>
    <property type="match status" value="1"/>
</dbReference>
<dbReference type="PANTHER" id="PTHR24346">
    <property type="entry name" value="MAP/MICROTUBULE AFFINITY-REGULATING KINASE"/>
    <property type="match status" value="1"/>
</dbReference>
<dbReference type="PANTHER" id="PTHR24346:SF30">
    <property type="entry name" value="MATERNAL EMBRYONIC LEUCINE ZIPPER KINASE"/>
    <property type="match status" value="1"/>
</dbReference>
<feature type="domain" description="Protein kinase" evidence="3">
    <location>
        <begin position="32"/>
        <end position="295"/>
    </location>
</feature>
<proteinExistence type="predicted"/>
<dbReference type="PROSITE" id="PS50011">
    <property type="entry name" value="PROTEIN_KINASE_DOM"/>
    <property type="match status" value="1"/>
</dbReference>
<dbReference type="InterPro" id="IPR011009">
    <property type="entry name" value="Kinase-like_dom_sf"/>
</dbReference>
<dbReference type="Pfam" id="PF00069">
    <property type="entry name" value="Pkinase"/>
    <property type="match status" value="1"/>
</dbReference>